<comment type="caution">
    <text evidence="1">The sequence shown here is derived from an EMBL/GenBank/DDBJ whole genome shotgun (WGS) entry which is preliminary data.</text>
</comment>
<accession>A0A839U6U9</accession>
<evidence type="ECO:0000313" key="2">
    <source>
        <dbReference type="Proteomes" id="UP000554520"/>
    </source>
</evidence>
<reference evidence="1 2" key="1">
    <citation type="submission" date="2020-08" db="EMBL/GenBank/DDBJ databases">
        <title>Genomic Encyclopedia of Type Strains, Phase III (KMG-III): the genomes of soil and plant-associated and newly described type strains.</title>
        <authorList>
            <person name="Whitman W."/>
        </authorList>
    </citation>
    <scope>NUCLEOTIDE SEQUENCE [LARGE SCALE GENOMIC DNA]</scope>
    <source>
        <strain evidence="1 2">CECT 7015</strain>
    </source>
</reference>
<dbReference type="EMBL" id="JACHXN010000007">
    <property type="protein sequence ID" value="MBB3146237.1"/>
    <property type="molecule type" value="Genomic_DNA"/>
</dbReference>
<sequence>MNTRIIFYPNQFKRRMVIWREDQCRRENGEMKPRLQLLEEHLKACSYTWFEAQRDNAYRLLRSAEITQSSGAIRRSADGEITHGSA</sequence>
<dbReference type="AlphaFoldDB" id="A0A839U6U9"/>
<dbReference type="Proteomes" id="UP000554520">
    <property type="component" value="Unassembled WGS sequence"/>
</dbReference>
<gene>
    <name evidence="1" type="ORF">FHS21_002652</name>
</gene>
<protein>
    <submittedName>
        <fullName evidence="1">Uncharacterized protein</fullName>
    </submittedName>
</protein>
<proteinExistence type="predicted"/>
<keyword evidence="2" id="KW-1185">Reference proteome</keyword>
<evidence type="ECO:0000313" key="1">
    <source>
        <dbReference type="EMBL" id="MBB3146237.1"/>
    </source>
</evidence>
<dbReference type="RefSeq" id="WP_183662284.1">
    <property type="nucleotide sequence ID" value="NZ_JACHXN010000007.1"/>
</dbReference>
<organism evidence="1 2">
    <name type="scientific">Phyllobacterium trifolii</name>
    <dbReference type="NCBI Taxonomy" id="300193"/>
    <lineage>
        <taxon>Bacteria</taxon>
        <taxon>Pseudomonadati</taxon>
        <taxon>Pseudomonadota</taxon>
        <taxon>Alphaproteobacteria</taxon>
        <taxon>Hyphomicrobiales</taxon>
        <taxon>Phyllobacteriaceae</taxon>
        <taxon>Phyllobacterium</taxon>
    </lineage>
</organism>
<name>A0A839U6U9_9HYPH</name>